<evidence type="ECO:0000313" key="1">
    <source>
        <dbReference type="EMBL" id="MVT45187.1"/>
    </source>
</evidence>
<keyword evidence="2" id="KW-1185">Reference proteome</keyword>
<dbReference type="AlphaFoldDB" id="A0A6N8JIX1"/>
<dbReference type="OrthoDB" id="5422815at2"/>
<gene>
    <name evidence="1" type="ORF">GO495_31655</name>
</gene>
<protein>
    <submittedName>
        <fullName evidence="1">TIGR02556 family CRISPR-associated protein</fullName>
    </submittedName>
</protein>
<dbReference type="InterPro" id="IPR013389">
    <property type="entry name" value="CRISPR-assoc_prot_Cas8b"/>
</dbReference>
<evidence type="ECO:0000313" key="2">
    <source>
        <dbReference type="Proteomes" id="UP000468388"/>
    </source>
</evidence>
<dbReference type="InterPro" id="IPR013420">
    <property type="entry name" value="CRISPR-assoc_prot_Cas8b/Csh1_C"/>
</dbReference>
<dbReference type="NCBIfam" id="TIGR02591">
    <property type="entry name" value="cas_Csh1"/>
    <property type="match status" value="1"/>
</dbReference>
<reference evidence="1 2" key="1">
    <citation type="submission" date="2019-12" db="EMBL/GenBank/DDBJ databases">
        <title>The draft genomic sequence of strain Chitinophaga oryziterrae JCM 16595.</title>
        <authorList>
            <person name="Zhang X."/>
        </authorList>
    </citation>
    <scope>NUCLEOTIDE SEQUENCE [LARGE SCALE GENOMIC DNA]</scope>
    <source>
        <strain evidence="1 2">JCM 16595</strain>
    </source>
</reference>
<comment type="caution">
    <text evidence="1">The sequence shown here is derived from an EMBL/GenBank/DDBJ whole genome shotgun (WGS) entry which is preliminary data.</text>
</comment>
<dbReference type="EMBL" id="WRXO01000017">
    <property type="protein sequence ID" value="MVT45187.1"/>
    <property type="molecule type" value="Genomic_DNA"/>
</dbReference>
<dbReference type="Pfam" id="PF09484">
    <property type="entry name" value="Cas_TM1802"/>
    <property type="match status" value="1"/>
</dbReference>
<dbReference type="NCBIfam" id="TIGR02556">
    <property type="entry name" value="cas_TM1802"/>
    <property type="match status" value="1"/>
</dbReference>
<organism evidence="1 2">
    <name type="scientific">Chitinophaga oryziterrae</name>
    <dbReference type="NCBI Taxonomy" id="1031224"/>
    <lineage>
        <taxon>Bacteria</taxon>
        <taxon>Pseudomonadati</taxon>
        <taxon>Bacteroidota</taxon>
        <taxon>Chitinophagia</taxon>
        <taxon>Chitinophagales</taxon>
        <taxon>Chitinophagaceae</taxon>
        <taxon>Chitinophaga</taxon>
    </lineage>
</organism>
<proteinExistence type="predicted"/>
<dbReference type="Proteomes" id="UP000468388">
    <property type="component" value="Unassembled WGS sequence"/>
</dbReference>
<accession>A0A6N8JIX1</accession>
<dbReference type="RefSeq" id="WP_157303972.1">
    <property type="nucleotide sequence ID" value="NZ_BAAAZB010000027.1"/>
</dbReference>
<name>A0A6N8JIX1_9BACT</name>
<sequence length="623" mass="71584">MQDKAIVQIGKIALKEMDDKEPYELFIQNMFPDKDNYKMILPVFEIATGDDSCKCVYKNVDIQNVSTQNYLKYAYRKGSARGGDITFTTKFGDIEKKFPTLAGNQFKALISHFKDKSVEEFKILNAVYQFLLLKENYDRIKSDLSAVYDTIGKEDKNTSGLSLLFIINGAEKYLADFKIIQQIILNNGTEEKSEKYGVKSEGASATCSICFQSDKKVHGFASPFKYATVDKPGMVSGFFKQADNWKNYPICTDCSLEFELGRTYITNNLSSYFYGKAYYIIPKTLLSKDTTNLKKAVSRLKDLYKDISKTGEITGKEELLEKKIAEEEDYFNVNLLFYEENPTTKAIKIKLLLEEILPSRFKKLFVDAPKEINTNSLYKEAVSNKKVKSDLTFNLGVLKTFFEHDFYDLIHKVFTLQTFSTESLYGRFMAVIRSNYNRIQTGDYAESTRLTVLKAHLTLSYLKQLKLIDNHSNFTFMDTIEPQEKKASFDIEKLNRFIADNNSFLDTEYKIGIFSVGILVRLLLNIQNASLGNTPFEKKLKGYNLNSALLKSIYKEALSKISQYQGFYAYSNLREFIDQYFILNIEAINKLSNNELSFFFVAGIEFGSQFRNKEVKEETPTLN</sequence>